<organism evidence="4">
    <name type="scientific">Brassica cretica</name>
    <name type="common">Mustard</name>
    <dbReference type="NCBI Taxonomy" id="69181"/>
    <lineage>
        <taxon>Eukaryota</taxon>
        <taxon>Viridiplantae</taxon>
        <taxon>Streptophyta</taxon>
        <taxon>Embryophyta</taxon>
        <taxon>Tracheophyta</taxon>
        <taxon>Spermatophyta</taxon>
        <taxon>Magnoliopsida</taxon>
        <taxon>eudicotyledons</taxon>
        <taxon>Gunneridae</taxon>
        <taxon>Pentapetalae</taxon>
        <taxon>rosids</taxon>
        <taxon>malvids</taxon>
        <taxon>Brassicales</taxon>
        <taxon>Brassicaceae</taxon>
        <taxon>Brassiceae</taxon>
        <taxon>Brassica</taxon>
    </lineage>
</organism>
<dbReference type="InterPro" id="IPR027417">
    <property type="entry name" value="P-loop_NTPase"/>
</dbReference>
<gene>
    <name evidence="4" type="ORF">F2Q70_00022898</name>
</gene>
<dbReference type="AlphaFoldDB" id="A0A8S9GRL5"/>
<dbReference type="Gene3D" id="3.40.50.300">
    <property type="entry name" value="P-loop containing nucleotide triphosphate hydrolases"/>
    <property type="match status" value="2"/>
</dbReference>
<evidence type="ECO:0000313" key="4">
    <source>
        <dbReference type="EMBL" id="KAF2547650.1"/>
    </source>
</evidence>
<dbReference type="InterPro" id="IPR051701">
    <property type="entry name" value="Mito_OM_Translocase_MSP1"/>
</dbReference>
<dbReference type="SUPFAM" id="SSF52540">
    <property type="entry name" value="P-loop containing nucleoside triphosphate hydrolases"/>
    <property type="match status" value="2"/>
</dbReference>
<dbReference type="GO" id="GO:0005524">
    <property type="term" value="F:ATP binding"/>
    <property type="evidence" value="ECO:0007669"/>
    <property type="project" value="UniProtKB-KW"/>
</dbReference>
<proteinExistence type="predicted"/>
<keyword evidence="2" id="KW-0067">ATP-binding</keyword>
<dbReference type="Pfam" id="PF00004">
    <property type="entry name" value="AAA"/>
    <property type="match status" value="2"/>
</dbReference>
<keyword evidence="1" id="KW-0547">Nucleotide-binding</keyword>
<evidence type="ECO:0000256" key="1">
    <source>
        <dbReference type="ARBA" id="ARBA00022741"/>
    </source>
</evidence>
<dbReference type="GO" id="GO:0005741">
    <property type="term" value="C:mitochondrial outer membrane"/>
    <property type="evidence" value="ECO:0007669"/>
    <property type="project" value="TreeGrafter"/>
</dbReference>
<dbReference type="PANTHER" id="PTHR45644:SF62">
    <property type="entry name" value="P-LOOP CONTAINING NUCLEOSIDE TRIPHOSPHATE HYDROLASES SUPERFAMILY PROTEIN"/>
    <property type="match status" value="1"/>
</dbReference>
<dbReference type="GO" id="GO:0016887">
    <property type="term" value="F:ATP hydrolysis activity"/>
    <property type="evidence" value="ECO:0007669"/>
    <property type="project" value="InterPro"/>
</dbReference>
<evidence type="ECO:0000256" key="2">
    <source>
        <dbReference type="ARBA" id="ARBA00022840"/>
    </source>
</evidence>
<protein>
    <recommendedName>
        <fullName evidence="3">ATPase AAA-type core domain-containing protein</fullName>
    </recommendedName>
</protein>
<feature type="domain" description="ATPase AAA-type core" evidence="3">
    <location>
        <begin position="453"/>
        <end position="553"/>
    </location>
</feature>
<comment type="caution">
    <text evidence="4">The sequence shown here is derived from an EMBL/GenBank/DDBJ whole genome shotgun (WGS) entry which is preliminary data.</text>
</comment>
<evidence type="ECO:0000259" key="3">
    <source>
        <dbReference type="Pfam" id="PF00004"/>
    </source>
</evidence>
<feature type="non-terminal residue" evidence="4">
    <location>
        <position position="1"/>
    </location>
</feature>
<sequence>FRFHALEDIFRKPSHSLKNIAKDEFERNFVSALVAHGEIGVKFDDIGALEHVKKTLNELVILPMRRTELFTPFRFHALEVIFRKPSHSLKNIAKDEFERNFVSALVAHGEIGVKFDDIGALEHAKKTLNELNIAKDEFERNFVSALVAHGEIGVKFDDIGALEHAKKTLNELVILPMRRTELFTRGNLFRIYSIFLHYFIFLKARFFLDGLKAGANFISITSSSLTSKWFGDAEKLTKDLFSFASKLVSPVIIFVDEIDSLLYACGGSSEHESTRMMRNEFMTAWDGFRSKDSQRILILGATSRPFDLDRLPRRIYVDLPDEENQLKILNIILNQENIETGFEFEKLAKETEVFRFHALEDIFRKPSHSLKNIAKDEFERNFVSALVAHGEIGVKFDDIGALEHVKKTLNELVILPMRRTELFTRGNLLRIYSISLHYFIFLKARFFLDDLKAGANFISITCSSLTSKWFGDAEKLTKDLFSFASKLVPPVIIFVEEVDSLLDACGGSSEHESTRMMRNEFMTAWDGFRSKDSQRILILGATSRPFDLDRLPRRIYVDLPNEENRLKILNIILNQENIETGFEFEKLAKETEGVGKVSG</sequence>
<dbReference type="PANTHER" id="PTHR45644">
    <property type="entry name" value="AAA ATPASE, PUTATIVE (AFU_ORTHOLOGUE AFUA_2G12920)-RELATED-RELATED"/>
    <property type="match status" value="1"/>
</dbReference>
<dbReference type="InterPro" id="IPR003959">
    <property type="entry name" value="ATPase_AAA_core"/>
</dbReference>
<accession>A0A8S9GRL5</accession>
<feature type="domain" description="ATPase AAA-type core" evidence="3">
    <location>
        <begin position="213"/>
        <end position="313"/>
    </location>
</feature>
<name>A0A8S9GRL5_BRACR</name>
<dbReference type="EMBL" id="QGKY02001925">
    <property type="protein sequence ID" value="KAF2547650.1"/>
    <property type="molecule type" value="Genomic_DNA"/>
</dbReference>
<reference evidence="4" key="1">
    <citation type="submission" date="2019-12" db="EMBL/GenBank/DDBJ databases">
        <title>Genome sequencing and annotation of Brassica cretica.</title>
        <authorList>
            <person name="Studholme D.J."/>
            <person name="Sarris P.F."/>
        </authorList>
    </citation>
    <scope>NUCLEOTIDE SEQUENCE</scope>
    <source>
        <strain evidence="4">PFS-102/07</strain>
        <tissue evidence="4">Leaf</tissue>
    </source>
</reference>